<protein>
    <submittedName>
        <fullName evidence="2">YceI family protein</fullName>
    </submittedName>
</protein>
<dbReference type="SUPFAM" id="SSF101874">
    <property type="entry name" value="YceI-like"/>
    <property type="match status" value="1"/>
</dbReference>
<dbReference type="RefSeq" id="WP_255844091.1">
    <property type="nucleotide sequence ID" value="NZ_CP094358.1"/>
</dbReference>
<evidence type="ECO:0000259" key="1">
    <source>
        <dbReference type="Pfam" id="PF04264"/>
    </source>
</evidence>
<sequence length="179" mass="20050">MKSICFLVLSVFLFNLIHAQEKYITRQGHISFFSHSPVEDIEAYNDQVLSIVNANTGEVAVSLLMKSFIFEKSLMQEHFNENYVESDIYPKATFSGTIENFEEAKQTGEALINGNLTLHGATKDIKTKAKITIAGDSILLKGNFMVEVADFDIKIPAIVANNIAKTIKISFELDHQPYN</sequence>
<dbReference type="Proteomes" id="UP000831290">
    <property type="component" value="Chromosome"/>
</dbReference>
<dbReference type="EMBL" id="CP094358">
    <property type="protein sequence ID" value="UOB18116.1"/>
    <property type="molecule type" value="Genomic_DNA"/>
</dbReference>
<dbReference type="PANTHER" id="PTHR34406">
    <property type="entry name" value="PROTEIN YCEI"/>
    <property type="match status" value="1"/>
</dbReference>
<name>A0A9E7CTI0_9FLAO</name>
<accession>A0A9E7CTI0</accession>
<keyword evidence="3" id="KW-1185">Reference proteome</keyword>
<evidence type="ECO:0000313" key="2">
    <source>
        <dbReference type="EMBL" id="UOB18116.1"/>
    </source>
</evidence>
<organism evidence="2 3">
    <name type="scientific">Abyssalbus ytuae</name>
    <dbReference type="NCBI Taxonomy" id="2926907"/>
    <lineage>
        <taxon>Bacteria</taxon>
        <taxon>Pseudomonadati</taxon>
        <taxon>Bacteroidota</taxon>
        <taxon>Flavobacteriia</taxon>
        <taxon>Flavobacteriales</taxon>
        <taxon>Flavobacteriaceae</taxon>
        <taxon>Abyssalbus</taxon>
    </lineage>
</organism>
<dbReference type="InterPro" id="IPR036761">
    <property type="entry name" value="TTHA0802/YceI-like_sf"/>
</dbReference>
<dbReference type="Gene3D" id="2.40.128.110">
    <property type="entry name" value="Lipid/polyisoprenoid-binding, YceI-like"/>
    <property type="match status" value="1"/>
</dbReference>
<dbReference type="KEGG" id="fbm:MQE35_02175"/>
<dbReference type="InterPro" id="IPR007372">
    <property type="entry name" value="Lipid/polyisoprenoid-bd_YceI"/>
</dbReference>
<dbReference type="PANTHER" id="PTHR34406:SF1">
    <property type="entry name" value="PROTEIN YCEI"/>
    <property type="match status" value="1"/>
</dbReference>
<dbReference type="AlphaFoldDB" id="A0A9E7CTI0"/>
<dbReference type="Pfam" id="PF04264">
    <property type="entry name" value="YceI"/>
    <property type="match status" value="1"/>
</dbReference>
<gene>
    <name evidence="2" type="ORF">MQE35_02175</name>
</gene>
<reference evidence="2" key="1">
    <citation type="submission" date="2022-03" db="EMBL/GenBank/DDBJ databases">
        <title>Description of Abyssus ytuae gen. nov., sp. nov., a novel member of the family Flavobacteriaceae isolated from the sediment of Mariana Trench.</title>
        <authorList>
            <person name="Zhang J."/>
            <person name="Xu X."/>
        </authorList>
    </citation>
    <scope>NUCLEOTIDE SEQUENCE</scope>
    <source>
        <strain evidence="2">MT3330</strain>
    </source>
</reference>
<proteinExistence type="predicted"/>
<evidence type="ECO:0000313" key="3">
    <source>
        <dbReference type="Proteomes" id="UP000831290"/>
    </source>
</evidence>
<feature type="domain" description="Lipid/polyisoprenoid-binding YceI-like" evidence="1">
    <location>
        <begin position="53"/>
        <end position="173"/>
    </location>
</feature>